<evidence type="ECO:0000313" key="2">
    <source>
        <dbReference type="EMBL" id="CAK0826015.1"/>
    </source>
</evidence>
<accession>A0ABN9S4C8</accession>
<proteinExistence type="predicted"/>
<feature type="region of interest" description="Disordered" evidence="1">
    <location>
        <begin position="103"/>
        <end position="249"/>
    </location>
</feature>
<dbReference type="InterPro" id="IPR008942">
    <property type="entry name" value="ENTH_VHS"/>
</dbReference>
<dbReference type="EMBL" id="CAUYUJ010009158">
    <property type="protein sequence ID" value="CAK0826015.1"/>
    <property type="molecule type" value="Genomic_DNA"/>
</dbReference>
<evidence type="ECO:0008006" key="4">
    <source>
        <dbReference type="Google" id="ProtNLM"/>
    </source>
</evidence>
<feature type="non-terminal residue" evidence="2">
    <location>
        <position position="1"/>
    </location>
</feature>
<sequence length="300" mass="32147">VSFCAEEADRRTIMRHVHACLAAPQSSEWRQVYLGLQVLEQLFSKGPPELVTEAATGGHFDVVQRLSFLEKYEMGIDVRVQNLIRRRATAMKADWLERQAGAELGDNGDGAMKAAGSQEAKTPAARSSKSFHTAFSGASDDAGGSGDEGPRARAGGAYSSDPRVRTTGRRPMDDSTDDEDGGAHSRRAEPSRAVVAKKPSPPAQEVDLMGLLDDPVAPAGSRERALPPPCSEGGRAGKRGGMRQGLPRGREVIRASRFAVLVPSPPPPRPPLLPLGGRRESAKLFALRASRSAKRELRSP</sequence>
<organism evidence="2 3">
    <name type="scientific">Prorocentrum cordatum</name>
    <dbReference type="NCBI Taxonomy" id="2364126"/>
    <lineage>
        <taxon>Eukaryota</taxon>
        <taxon>Sar</taxon>
        <taxon>Alveolata</taxon>
        <taxon>Dinophyceae</taxon>
        <taxon>Prorocentrales</taxon>
        <taxon>Prorocentraceae</taxon>
        <taxon>Prorocentrum</taxon>
    </lineage>
</organism>
<reference evidence="2" key="1">
    <citation type="submission" date="2023-10" db="EMBL/GenBank/DDBJ databases">
        <authorList>
            <person name="Chen Y."/>
            <person name="Shah S."/>
            <person name="Dougan E. K."/>
            <person name="Thang M."/>
            <person name="Chan C."/>
        </authorList>
    </citation>
    <scope>NUCLEOTIDE SEQUENCE [LARGE SCALE GENOMIC DNA]</scope>
</reference>
<gene>
    <name evidence="2" type="ORF">PCOR1329_LOCUS25983</name>
</gene>
<name>A0ABN9S4C8_9DINO</name>
<protein>
    <recommendedName>
        <fullName evidence="4">ENTH domain-containing protein</fullName>
    </recommendedName>
</protein>
<keyword evidence="3" id="KW-1185">Reference proteome</keyword>
<comment type="caution">
    <text evidence="2">The sequence shown here is derived from an EMBL/GenBank/DDBJ whole genome shotgun (WGS) entry which is preliminary data.</text>
</comment>
<dbReference type="SUPFAM" id="SSF48464">
    <property type="entry name" value="ENTH/VHS domain"/>
    <property type="match status" value="1"/>
</dbReference>
<evidence type="ECO:0000256" key="1">
    <source>
        <dbReference type="SAM" id="MobiDB-lite"/>
    </source>
</evidence>
<feature type="compositionally biased region" description="Basic and acidic residues" evidence="1">
    <location>
        <begin position="181"/>
        <end position="190"/>
    </location>
</feature>
<evidence type="ECO:0000313" key="3">
    <source>
        <dbReference type="Proteomes" id="UP001189429"/>
    </source>
</evidence>
<dbReference type="Proteomes" id="UP001189429">
    <property type="component" value="Unassembled WGS sequence"/>
</dbReference>